<dbReference type="AlphaFoldDB" id="A0ABD1N126"/>
<dbReference type="Proteomes" id="UP001603857">
    <property type="component" value="Unassembled WGS sequence"/>
</dbReference>
<keyword evidence="4" id="KW-1185">Reference proteome</keyword>
<evidence type="ECO:0000256" key="1">
    <source>
        <dbReference type="ARBA" id="ARBA00008668"/>
    </source>
</evidence>
<keyword evidence="2" id="KW-1133">Transmembrane helix</keyword>
<keyword evidence="2" id="KW-0812">Transmembrane</keyword>
<gene>
    <name evidence="3" type="ORF">Fmac_009727</name>
</gene>
<sequence>MFIYLRAWVELLHVKRLCAFREDYMSVKVFWLEAAPLDIPLSDRDCKSLPPLMHGALAYGTKEKGSRVVIANRTYATHFPVKQHEEAMEHPKRQHSQQWSWIRLRFMAMWRILLVNLAFVVCFWGKIGRLTKTFKMDGFGEQNPMWLVSEKRWMVFVIAFSPPFVSAATTACPYTSIFSFGDSLADTGNLFLSSDFTISNRKKMNGFGEHIGMCSVSEKRRINGVIVFAIGSFSLGTSSLACPFTSIFSFGDSYADTGNLSSKVNYIGFEDFILMPTIIYADYYNMLYCHHIKIPQSFTHGLEICCGMGGPCNYNESNVCDNPGVKACEDPSQCIGWDGIHLEY</sequence>
<reference evidence="3 4" key="1">
    <citation type="submission" date="2024-08" db="EMBL/GenBank/DDBJ databases">
        <title>Insights into the chromosomal genome structure of Flemingia macrophylla.</title>
        <authorList>
            <person name="Ding Y."/>
            <person name="Zhao Y."/>
            <person name="Bi W."/>
            <person name="Wu M."/>
            <person name="Zhao G."/>
            <person name="Gong Y."/>
            <person name="Li W."/>
            <person name="Zhang P."/>
        </authorList>
    </citation>
    <scope>NUCLEOTIDE SEQUENCE [LARGE SCALE GENOMIC DNA]</scope>
    <source>
        <strain evidence="3">DYQJB</strain>
        <tissue evidence="3">Leaf</tissue>
    </source>
</reference>
<evidence type="ECO:0000256" key="2">
    <source>
        <dbReference type="SAM" id="Phobius"/>
    </source>
</evidence>
<dbReference type="Gene3D" id="3.40.50.1110">
    <property type="entry name" value="SGNH hydrolase"/>
    <property type="match status" value="1"/>
</dbReference>
<dbReference type="PANTHER" id="PTHR22835">
    <property type="entry name" value="ZINC FINGER FYVE DOMAIN CONTAINING PROTEIN"/>
    <property type="match status" value="1"/>
</dbReference>
<evidence type="ECO:0000313" key="3">
    <source>
        <dbReference type="EMBL" id="KAL2341787.1"/>
    </source>
</evidence>
<accession>A0ABD1N126</accession>
<comment type="caution">
    <text evidence="3">The sequence shown here is derived from an EMBL/GenBank/DDBJ whole genome shotgun (WGS) entry which is preliminary data.</text>
</comment>
<dbReference type="EMBL" id="JBGMDY010000003">
    <property type="protein sequence ID" value="KAL2341787.1"/>
    <property type="molecule type" value="Genomic_DNA"/>
</dbReference>
<organism evidence="3 4">
    <name type="scientific">Flemingia macrophylla</name>
    <dbReference type="NCBI Taxonomy" id="520843"/>
    <lineage>
        <taxon>Eukaryota</taxon>
        <taxon>Viridiplantae</taxon>
        <taxon>Streptophyta</taxon>
        <taxon>Embryophyta</taxon>
        <taxon>Tracheophyta</taxon>
        <taxon>Spermatophyta</taxon>
        <taxon>Magnoliopsida</taxon>
        <taxon>eudicotyledons</taxon>
        <taxon>Gunneridae</taxon>
        <taxon>Pentapetalae</taxon>
        <taxon>rosids</taxon>
        <taxon>fabids</taxon>
        <taxon>Fabales</taxon>
        <taxon>Fabaceae</taxon>
        <taxon>Papilionoideae</taxon>
        <taxon>50 kb inversion clade</taxon>
        <taxon>NPAAA clade</taxon>
        <taxon>indigoferoid/millettioid clade</taxon>
        <taxon>Phaseoleae</taxon>
        <taxon>Flemingia</taxon>
    </lineage>
</organism>
<protein>
    <recommendedName>
        <fullName evidence="5">GDSL esterase/lipase</fullName>
    </recommendedName>
</protein>
<feature type="transmembrane region" description="Helical" evidence="2">
    <location>
        <begin position="108"/>
        <end position="127"/>
    </location>
</feature>
<dbReference type="InterPro" id="IPR036514">
    <property type="entry name" value="SGNH_hydro_sf"/>
</dbReference>
<keyword evidence="2" id="KW-0472">Membrane</keyword>
<dbReference type="PANTHER" id="PTHR22835:SF670">
    <property type="entry name" value="GDSL-LIKE LIPASE_ACYLHYDROLASE"/>
    <property type="match status" value="1"/>
</dbReference>
<evidence type="ECO:0008006" key="5">
    <source>
        <dbReference type="Google" id="ProtNLM"/>
    </source>
</evidence>
<proteinExistence type="inferred from homology"/>
<evidence type="ECO:0000313" key="4">
    <source>
        <dbReference type="Proteomes" id="UP001603857"/>
    </source>
</evidence>
<comment type="similarity">
    <text evidence="1">Belongs to the 'GDSL' lipolytic enzyme family.</text>
</comment>
<name>A0ABD1N126_9FABA</name>